<dbReference type="AlphaFoldDB" id="A0A0D9WBM2"/>
<organism evidence="2 3">
    <name type="scientific">Leersia perrieri</name>
    <dbReference type="NCBI Taxonomy" id="77586"/>
    <lineage>
        <taxon>Eukaryota</taxon>
        <taxon>Viridiplantae</taxon>
        <taxon>Streptophyta</taxon>
        <taxon>Embryophyta</taxon>
        <taxon>Tracheophyta</taxon>
        <taxon>Spermatophyta</taxon>
        <taxon>Magnoliopsida</taxon>
        <taxon>Liliopsida</taxon>
        <taxon>Poales</taxon>
        <taxon>Poaceae</taxon>
        <taxon>BOP clade</taxon>
        <taxon>Oryzoideae</taxon>
        <taxon>Oryzeae</taxon>
        <taxon>Oryzinae</taxon>
        <taxon>Leersia</taxon>
    </lineage>
</organism>
<sequence>MCGERETVYVGHFGSLEMIMSSKIFENGYRCKGKSSKQSCRDGVSSCWNKRED</sequence>
<reference evidence="3" key="2">
    <citation type="submission" date="2013-12" db="EMBL/GenBank/DDBJ databases">
        <authorList>
            <person name="Yu Y."/>
            <person name="Lee S."/>
            <person name="de Baynast K."/>
            <person name="Wissotski M."/>
            <person name="Liu L."/>
            <person name="Talag J."/>
            <person name="Goicoechea J."/>
            <person name="Angelova A."/>
            <person name="Jetty R."/>
            <person name="Kudrna D."/>
            <person name="Golser W."/>
            <person name="Rivera L."/>
            <person name="Zhang J."/>
            <person name="Wing R."/>
        </authorList>
    </citation>
    <scope>NUCLEOTIDE SEQUENCE</scope>
</reference>
<evidence type="ECO:0000256" key="1">
    <source>
        <dbReference type="SAM" id="MobiDB-lite"/>
    </source>
</evidence>
<protein>
    <submittedName>
        <fullName evidence="2">Uncharacterized protein</fullName>
    </submittedName>
</protein>
<reference evidence="2" key="3">
    <citation type="submission" date="2015-04" db="UniProtKB">
        <authorList>
            <consortium name="EnsemblPlants"/>
        </authorList>
    </citation>
    <scope>IDENTIFICATION</scope>
</reference>
<proteinExistence type="predicted"/>
<keyword evidence="3" id="KW-1185">Reference proteome</keyword>
<reference evidence="2 3" key="1">
    <citation type="submission" date="2012-08" db="EMBL/GenBank/DDBJ databases">
        <title>Oryza genome evolution.</title>
        <authorList>
            <person name="Wing R.A."/>
        </authorList>
    </citation>
    <scope>NUCLEOTIDE SEQUENCE</scope>
</reference>
<evidence type="ECO:0000313" key="2">
    <source>
        <dbReference type="EnsemblPlants" id="LPERR04G26290.1"/>
    </source>
</evidence>
<dbReference type="EnsemblPlants" id="LPERR04G26290.1">
    <property type="protein sequence ID" value="LPERR04G26290.1"/>
    <property type="gene ID" value="LPERR04G26290"/>
</dbReference>
<feature type="region of interest" description="Disordered" evidence="1">
    <location>
        <begin position="32"/>
        <end position="53"/>
    </location>
</feature>
<dbReference type="Proteomes" id="UP000032180">
    <property type="component" value="Chromosome 4"/>
</dbReference>
<name>A0A0D9WBM2_9ORYZ</name>
<evidence type="ECO:0000313" key="3">
    <source>
        <dbReference type="Proteomes" id="UP000032180"/>
    </source>
</evidence>
<accession>A0A0D9WBM2</accession>
<dbReference type="Gramene" id="LPERR04G26290.1">
    <property type="protein sequence ID" value="LPERR04G26290.1"/>
    <property type="gene ID" value="LPERR04G26290"/>
</dbReference>
<dbReference type="HOGENOM" id="CLU_3071574_0_0_1"/>